<sequence>MDAQRVIKSMEAIFTYGLPEALRSDNGPFASKEFEGFLEYLGIRHKKGIPCWPQSNREVERANETILKIVRIARIEGKDWRKALENFLFQYRVTPYTVTGLSPAELLMGRKLRDKPPPVEFSKDRAKEAYWQQLLRERDAHVKLRQKEYADRTRGAKQSDIQEGDKVLLKQTHKNKLSPNYEPESYIVTQKDGNAVVLQDTNGNNKMHNIAHMKKFVDPGTVDKGQIDSQPRLVEQPDQQQGEM</sequence>
<dbReference type="OrthoDB" id="5989769at2759"/>
<dbReference type="EMBL" id="LSMT01000661">
    <property type="protein sequence ID" value="PFX15319.1"/>
    <property type="molecule type" value="Genomic_DNA"/>
</dbReference>
<evidence type="ECO:0000313" key="4">
    <source>
        <dbReference type="Proteomes" id="UP000225706"/>
    </source>
</evidence>
<reference evidence="4" key="1">
    <citation type="journal article" date="2017" name="bioRxiv">
        <title>Comparative analysis of the genomes of Stylophora pistillata and Acropora digitifera provides evidence for extensive differences between species of corals.</title>
        <authorList>
            <person name="Voolstra C.R."/>
            <person name="Li Y."/>
            <person name="Liew Y.J."/>
            <person name="Baumgarten S."/>
            <person name="Zoccola D."/>
            <person name="Flot J.-F."/>
            <person name="Tambutte S."/>
            <person name="Allemand D."/>
            <person name="Aranda M."/>
        </authorList>
    </citation>
    <scope>NUCLEOTIDE SEQUENCE [LARGE SCALE GENOMIC DNA]</scope>
</reference>
<dbReference type="Proteomes" id="UP000225706">
    <property type="component" value="Unassembled WGS sequence"/>
</dbReference>
<dbReference type="SUPFAM" id="SSF53098">
    <property type="entry name" value="Ribonuclease H-like"/>
    <property type="match status" value="1"/>
</dbReference>
<dbReference type="InterPro" id="IPR012337">
    <property type="entry name" value="RNaseH-like_sf"/>
</dbReference>
<dbReference type="GO" id="GO:0003676">
    <property type="term" value="F:nucleic acid binding"/>
    <property type="evidence" value="ECO:0007669"/>
    <property type="project" value="InterPro"/>
</dbReference>
<protein>
    <submittedName>
        <fullName evidence="3">Uncharacterized protein K02A2.6</fullName>
    </submittedName>
</protein>
<dbReference type="PROSITE" id="PS50994">
    <property type="entry name" value="INTEGRASE"/>
    <property type="match status" value="1"/>
</dbReference>
<dbReference type="PANTHER" id="PTHR37984">
    <property type="entry name" value="PROTEIN CBG26694"/>
    <property type="match status" value="1"/>
</dbReference>
<evidence type="ECO:0000259" key="2">
    <source>
        <dbReference type="PROSITE" id="PS50994"/>
    </source>
</evidence>
<dbReference type="Gene3D" id="3.30.420.10">
    <property type="entry name" value="Ribonuclease H-like superfamily/Ribonuclease H"/>
    <property type="match status" value="1"/>
</dbReference>
<dbReference type="GO" id="GO:0015074">
    <property type="term" value="P:DNA integration"/>
    <property type="evidence" value="ECO:0007669"/>
    <property type="project" value="InterPro"/>
</dbReference>
<keyword evidence="4" id="KW-1185">Reference proteome</keyword>
<evidence type="ECO:0000256" key="1">
    <source>
        <dbReference type="SAM" id="MobiDB-lite"/>
    </source>
</evidence>
<name>A0A2B4REU6_STYPI</name>
<gene>
    <name evidence="3" type="primary">K02A2.6</name>
    <name evidence="3" type="ORF">AWC38_SpisGene20467</name>
</gene>
<dbReference type="InterPro" id="IPR036397">
    <property type="entry name" value="RNaseH_sf"/>
</dbReference>
<dbReference type="AlphaFoldDB" id="A0A2B4REU6"/>
<feature type="domain" description="Integrase catalytic" evidence="2">
    <location>
        <begin position="1"/>
        <end position="111"/>
    </location>
</feature>
<evidence type="ECO:0000313" key="3">
    <source>
        <dbReference type="EMBL" id="PFX15319.1"/>
    </source>
</evidence>
<feature type="region of interest" description="Disordered" evidence="1">
    <location>
        <begin position="148"/>
        <end position="180"/>
    </location>
</feature>
<organism evidence="3 4">
    <name type="scientific">Stylophora pistillata</name>
    <name type="common">Smooth cauliflower coral</name>
    <dbReference type="NCBI Taxonomy" id="50429"/>
    <lineage>
        <taxon>Eukaryota</taxon>
        <taxon>Metazoa</taxon>
        <taxon>Cnidaria</taxon>
        <taxon>Anthozoa</taxon>
        <taxon>Hexacorallia</taxon>
        <taxon>Scleractinia</taxon>
        <taxon>Astrocoeniina</taxon>
        <taxon>Pocilloporidae</taxon>
        <taxon>Stylophora</taxon>
    </lineage>
</organism>
<proteinExistence type="predicted"/>
<dbReference type="InterPro" id="IPR050951">
    <property type="entry name" value="Retrovirus_Pol_polyprotein"/>
</dbReference>
<dbReference type="InterPro" id="IPR001584">
    <property type="entry name" value="Integrase_cat-core"/>
</dbReference>
<feature type="region of interest" description="Disordered" evidence="1">
    <location>
        <begin position="217"/>
        <end position="244"/>
    </location>
</feature>
<accession>A0A2B4REU6</accession>
<dbReference type="PANTHER" id="PTHR37984:SF11">
    <property type="entry name" value="INTEGRASE CATALYTIC DOMAIN-CONTAINING PROTEIN"/>
    <property type="match status" value="1"/>
</dbReference>
<comment type="caution">
    <text evidence="3">The sequence shown here is derived from an EMBL/GenBank/DDBJ whole genome shotgun (WGS) entry which is preliminary data.</text>
</comment>